<proteinExistence type="predicted"/>
<protein>
    <submittedName>
        <fullName evidence="2">Uncharacterized protein</fullName>
    </submittedName>
</protein>
<sequence length="230" mass="22070">MPPAAVGAAFVAAGVTATAATVTAVVTAVYIGAAIGAVVGAATALVTGGDVLKGAISGAVIGGITSGIGSAFGGGAAAATTVGEVGVETVGVESVLAAEDAAAGAALTSSASDAGVAGGVTQTVTPTPKPDPPDGILSGVGNWANNNPTQASVIVDALGGVASSMYESSTKQEELEAEMERDQLNIDALKIKGLTNTDLKTSLPSIATFTEEPAWTIPSTGIIWGGMSNA</sequence>
<evidence type="ECO:0000256" key="1">
    <source>
        <dbReference type="SAM" id="Phobius"/>
    </source>
</evidence>
<feature type="transmembrane region" description="Helical" evidence="1">
    <location>
        <begin position="29"/>
        <end position="47"/>
    </location>
</feature>
<evidence type="ECO:0000313" key="2">
    <source>
        <dbReference type="EMBL" id="QJH98429.1"/>
    </source>
</evidence>
<dbReference type="EMBL" id="MT144732">
    <property type="protein sequence ID" value="QJH98429.1"/>
    <property type="molecule type" value="Genomic_DNA"/>
</dbReference>
<reference evidence="2" key="1">
    <citation type="submission" date="2020-03" db="EMBL/GenBank/DDBJ databases">
        <title>The deep terrestrial virosphere.</title>
        <authorList>
            <person name="Holmfeldt K."/>
            <person name="Nilsson E."/>
            <person name="Simone D."/>
            <person name="Lopez-Fernandez M."/>
            <person name="Wu X."/>
            <person name="de Brujin I."/>
            <person name="Lundin D."/>
            <person name="Andersson A."/>
            <person name="Bertilsson S."/>
            <person name="Dopson M."/>
        </authorList>
    </citation>
    <scope>NUCLEOTIDE SEQUENCE</scope>
    <source>
        <strain evidence="2">TM448B01309</strain>
    </source>
</reference>
<keyword evidence="1" id="KW-0472">Membrane</keyword>
<dbReference type="AlphaFoldDB" id="A0A6M3XKX0"/>
<keyword evidence="1" id="KW-0812">Transmembrane</keyword>
<organism evidence="2">
    <name type="scientific">viral metagenome</name>
    <dbReference type="NCBI Taxonomy" id="1070528"/>
    <lineage>
        <taxon>unclassified sequences</taxon>
        <taxon>metagenomes</taxon>
        <taxon>organismal metagenomes</taxon>
    </lineage>
</organism>
<name>A0A6M3XKX0_9ZZZZ</name>
<accession>A0A6M3XKX0</accession>
<keyword evidence="1" id="KW-1133">Transmembrane helix</keyword>
<gene>
    <name evidence="2" type="ORF">TM448B01309_0017</name>
</gene>